<comment type="similarity">
    <text evidence="2">Belongs to the GMC oxidoreductase family.</text>
</comment>
<dbReference type="GO" id="GO:0050660">
    <property type="term" value="F:flavin adenine dinucleotide binding"/>
    <property type="evidence" value="ECO:0007669"/>
    <property type="project" value="InterPro"/>
</dbReference>
<dbReference type="InterPro" id="IPR036188">
    <property type="entry name" value="FAD/NAD-bd_sf"/>
</dbReference>
<evidence type="ECO:0000256" key="8">
    <source>
        <dbReference type="ARBA" id="ARBA00023166"/>
    </source>
</evidence>
<comment type="cofactor">
    <cofactor evidence="1">
        <name>FAD</name>
        <dbReference type="ChEBI" id="CHEBI:57692"/>
    </cofactor>
</comment>
<evidence type="ECO:0000256" key="5">
    <source>
        <dbReference type="ARBA" id="ARBA00022827"/>
    </source>
</evidence>
<keyword evidence="5" id="KW-0274">FAD</keyword>
<keyword evidence="16" id="KW-0732">Signal</keyword>
<evidence type="ECO:0000256" key="13">
    <source>
        <dbReference type="ARBA" id="ARBA00049723"/>
    </source>
</evidence>
<feature type="chain" id="PRO_5012074439" description="Cholesterol oxidase" evidence="16">
    <location>
        <begin position="30"/>
        <end position="542"/>
    </location>
</feature>
<evidence type="ECO:0000259" key="19">
    <source>
        <dbReference type="Pfam" id="PF05199"/>
    </source>
</evidence>
<dbReference type="Proteomes" id="UP000216021">
    <property type="component" value="Unassembled WGS sequence"/>
</dbReference>
<sequence length="542" mass="58121">MVSRRRFLLGCGAIGAGSLTGLNSTSAHATISAINTLKYKIHVPEIFQTVKRPPAHTPVIVIGSGFGGAVSALRFAQAGERVTVLERGFKWPTGPFRTTFSNDTLPDGRAFWHRTSAKMIAGNTAYFDKFAGVMDATDYPNMTVWRGAAVGGGSVIFTGVMIQPERQYFDAIFGGGVSYDEMDKKYYPLVRKMLNLNSMPLDIYNSSPFGHSRVWDQQSRKAGYVTSPIDSIFNWDVIRAELSGRSLPSAISGASNHGNSNGAKYDLNQNYLRQAEATGLATIYPGHEVSDISWDGRRYLLSVTLSSPEGNLLNRYELSCDRLVLAAGSIGTTELLVKAQAKGTLPNLNEEVGQGWGTNGDTIVTRSFSALKGLQQASPSASRIHDSNAGLPVTLENWYVPGVPVNLGIIGSLGMAFDETNRGNFVYDKAKGKVNLRWAANGNADIVEAARYVNNRICDANGVVPGVPIFKEDVAGMNWTAHPLGGAVLDKALDNEGRVIGYNGLYVMDGAAIPGSTGSVNPSLTITALAERNIERIIAAGG</sequence>
<evidence type="ECO:0000256" key="10">
    <source>
        <dbReference type="ARBA" id="ARBA00023235"/>
    </source>
</evidence>
<keyword evidence="10" id="KW-0413">Isomerase</keyword>
<name>A0A1S8CHX3_9GAMM</name>
<dbReference type="InterPro" id="IPR007867">
    <property type="entry name" value="GMC_OxRtase_C"/>
</dbReference>
<proteinExistence type="inferred from homology"/>
<dbReference type="InterPro" id="IPR003953">
    <property type="entry name" value="FAD-dep_OxRdtase_2_FAD-bd"/>
</dbReference>
<feature type="signal peptide" evidence="16">
    <location>
        <begin position="1"/>
        <end position="29"/>
    </location>
</feature>
<dbReference type="Pfam" id="PF05199">
    <property type="entry name" value="GMC_oxred_C"/>
    <property type="match status" value="1"/>
</dbReference>
<comment type="pathway">
    <text evidence="12">Steroid metabolism; cholesterol degradation.</text>
</comment>
<evidence type="ECO:0000256" key="1">
    <source>
        <dbReference type="ARBA" id="ARBA00001974"/>
    </source>
</evidence>
<evidence type="ECO:0000259" key="18">
    <source>
        <dbReference type="Pfam" id="PF00890"/>
    </source>
</evidence>
<dbReference type="OrthoDB" id="9787779at2"/>
<accession>A0A1S8CHX3</accession>
<dbReference type="GO" id="GO:0008203">
    <property type="term" value="P:cholesterol metabolic process"/>
    <property type="evidence" value="ECO:0007669"/>
    <property type="project" value="UniProtKB-KW"/>
</dbReference>
<dbReference type="InterPro" id="IPR006311">
    <property type="entry name" value="TAT_signal"/>
</dbReference>
<dbReference type="EC" id="5.3.3.1" evidence="11"/>
<keyword evidence="3" id="KW-0153">Cholesterol metabolism</keyword>
<dbReference type="PANTHER" id="PTHR47470:SF1">
    <property type="entry name" value="FAD-DEPENDENT OXIDOREDUCTASE 2 FAD BINDING DOMAIN-CONTAINING PROTEIN"/>
    <property type="match status" value="1"/>
</dbReference>
<dbReference type="PROSITE" id="PS51318">
    <property type="entry name" value="TAT"/>
    <property type="match status" value="1"/>
</dbReference>
<evidence type="ECO:0000256" key="15">
    <source>
        <dbReference type="ARBA" id="ARBA00049778"/>
    </source>
</evidence>
<dbReference type="GO" id="GO:0004769">
    <property type="term" value="F:steroid Delta-isomerase activity"/>
    <property type="evidence" value="ECO:0007669"/>
    <property type="project" value="UniProtKB-EC"/>
</dbReference>
<evidence type="ECO:0000256" key="6">
    <source>
        <dbReference type="ARBA" id="ARBA00023002"/>
    </source>
</evidence>
<gene>
    <name evidence="20" type="ORF">BMI79_13415</name>
</gene>
<evidence type="ECO:0000256" key="7">
    <source>
        <dbReference type="ARBA" id="ARBA00023098"/>
    </source>
</evidence>
<dbReference type="RefSeq" id="WP_076942719.1">
    <property type="nucleotide sequence ID" value="NZ_MOXD01000007.1"/>
</dbReference>
<dbReference type="AlphaFoldDB" id="A0A1S8CHX3"/>
<evidence type="ECO:0000313" key="20">
    <source>
        <dbReference type="EMBL" id="OMQ21706.1"/>
    </source>
</evidence>
<reference evidence="20 21" key="1">
    <citation type="submission" date="2016-11" db="EMBL/GenBank/DDBJ databases">
        <title>Rahnella oryzae sp. nov., isolated from rice root.</title>
        <authorList>
            <person name="Zhang X.-X."/>
            <person name="Zhang J."/>
        </authorList>
    </citation>
    <scope>NUCLEOTIDE SEQUENCE [LARGE SCALE GENOMIC DNA]</scope>
    <source>
        <strain evidence="20 21">J11-6</strain>
    </source>
</reference>
<keyword evidence="21" id="KW-1185">Reference proteome</keyword>
<dbReference type="SUPFAM" id="SSF54373">
    <property type="entry name" value="FAD-linked reductases, C-terminal domain"/>
    <property type="match status" value="1"/>
</dbReference>
<dbReference type="EC" id="1.1.3.6" evidence="13"/>
<keyword evidence="6" id="KW-0560">Oxidoreductase</keyword>
<evidence type="ECO:0000256" key="2">
    <source>
        <dbReference type="ARBA" id="ARBA00010790"/>
    </source>
</evidence>
<evidence type="ECO:0000256" key="9">
    <source>
        <dbReference type="ARBA" id="ARBA00023221"/>
    </source>
</evidence>
<comment type="caution">
    <text evidence="20">The sequence shown here is derived from an EMBL/GenBank/DDBJ whole genome shotgun (WGS) entry which is preliminary data.</text>
</comment>
<dbReference type="Pfam" id="PF00890">
    <property type="entry name" value="FAD_binding_2"/>
    <property type="match status" value="1"/>
</dbReference>
<dbReference type="Pfam" id="PF22500">
    <property type="entry name" value="GMC_oxred_C_1st"/>
    <property type="match status" value="1"/>
</dbReference>
<dbReference type="PRINTS" id="PR00411">
    <property type="entry name" value="PNDRDTASEI"/>
</dbReference>
<dbReference type="InterPro" id="IPR052542">
    <property type="entry name" value="Cholesterol_Oxidase"/>
</dbReference>
<evidence type="ECO:0000256" key="16">
    <source>
        <dbReference type="SAM" id="SignalP"/>
    </source>
</evidence>
<dbReference type="Pfam" id="PF00732">
    <property type="entry name" value="GMC_oxred_N"/>
    <property type="match status" value="1"/>
</dbReference>
<evidence type="ECO:0000256" key="11">
    <source>
        <dbReference type="ARBA" id="ARBA00038856"/>
    </source>
</evidence>
<evidence type="ECO:0000256" key="14">
    <source>
        <dbReference type="ARBA" id="ARBA00049744"/>
    </source>
</evidence>
<evidence type="ECO:0000256" key="3">
    <source>
        <dbReference type="ARBA" id="ARBA00022548"/>
    </source>
</evidence>
<dbReference type="InterPro" id="IPR000172">
    <property type="entry name" value="GMC_OxRdtase_N"/>
</dbReference>
<dbReference type="STRING" id="2034155.BMI79_13415"/>
<keyword evidence="8" id="KW-1207">Sterol metabolism</keyword>
<dbReference type="PANTHER" id="PTHR47470">
    <property type="entry name" value="CHOLESTEROL OXIDASE"/>
    <property type="match status" value="1"/>
</dbReference>
<evidence type="ECO:0000313" key="21">
    <source>
        <dbReference type="Proteomes" id="UP000216021"/>
    </source>
</evidence>
<evidence type="ECO:0000256" key="12">
    <source>
        <dbReference type="ARBA" id="ARBA00049645"/>
    </source>
</evidence>
<keyword evidence="4" id="KW-0285">Flavoprotein</keyword>
<organism evidence="20 21">
    <name type="scientific">Serratia oryzae</name>
    <dbReference type="NCBI Taxonomy" id="2034155"/>
    <lineage>
        <taxon>Bacteria</taxon>
        <taxon>Pseudomonadati</taxon>
        <taxon>Pseudomonadota</taxon>
        <taxon>Gammaproteobacteria</taxon>
        <taxon>Enterobacterales</taxon>
        <taxon>Yersiniaceae</taxon>
        <taxon>Serratia</taxon>
    </lineage>
</organism>
<evidence type="ECO:0000259" key="17">
    <source>
        <dbReference type="Pfam" id="PF00732"/>
    </source>
</evidence>
<feature type="domain" description="FAD-dependent oxidoreductase 2 FAD-binding" evidence="18">
    <location>
        <begin position="59"/>
        <end position="90"/>
    </location>
</feature>
<keyword evidence="9" id="KW-0753">Steroid metabolism</keyword>
<dbReference type="Gene3D" id="3.50.50.60">
    <property type="entry name" value="FAD/NAD(P)-binding domain"/>
    <property type="match status" value="1"/>
</dbReference>
<dbReference type="EMBL" id="MOXD01000007">
    <property type="protein sequence ID" value="OMQ21706.1"/>
    <property type="molecule type" value="Genomic_DNA"/>
</dbReference>
<dbReference type="GO" id="GO:0016995">
    <property type="term" value="F:cholesterol oxidase activity"/>
    <property type="evidence" value="ECO:0007669"/>
    <property type="project" value="UniProtKB-EC"/>
</dbReference>
<feature type="domain" description="Glucose-methanol-choline oxidoreductase C-terminal" evidence="19">
    <location>
        <begin position="476"/>
        <end position="530"/>
    </location>
</feature>
<dbReference type="Gene3D" id="3.30.410.10">
    <property type="entry name" value="Cholesterol Oxidase, domain 2"/>
    <property type="match status" value="1"/>
</dbReference>
<dbReference type="SUPFAM" id="SSF51905">
    <property type="entry name" value="FAD/NAD(P)-binding domain"/>
    <property type="match status" value="1"/>
</dbReference>
<protein>
    <recommendedName>
        <fullName evidence="14">Cholesterol oxidase</fullName>
        <ecNumber evidence="13">1.1.3.6</ecNumber>
        <ecNumber evidence="11">5.3.3.1</ecNumber>
    </recommendedName>
    <alternativeName>
        <fullName evidence="15">Cholesterol isomerase</fullName>
    </alternativeName>
</protein>
<keyword evidence="7" id="KW-0443">Lipid metabolism</keyword>
<evidence type="ECO:0000256" key="4">
    <source>
        <dbReference type="ARBA" id="ARBA00022630"/>
    </source>
</evidence>
<feature type="domain" description="Glucose-methanol-choline oxidoreductase N-terminal" evidence="17">
    <location>
        <begin position="131"/>
        <end position="338"/>
    </location>
</feature>